<dbReference type="EMBL" id="BRZM01000131">
    <property type="protein sequence ID" value="GLD68280.1"/>
    <property type="molecule type" value="Genomic_DNA"/>
</dbReference>
<keyword evidence="4" id="KW-0540">Nuclease</keyword>
<comment type="similarity">
    <text evidence="3">Belongs to the HARBI1 family.</text>
</comment>
<dbReference type="GO" id="GO:0004518">
    <property type="term" value="F:nuclease activity"/>
    <property type="evidence" value="ECO:0007669"/>
    <property type="project" value="UniProtKB-KW"/>
</dbReference>
<protein>
    <submittedName>
        <fullName evidence="9">Nuclease HARBI1</fullName>
    </submittedName>
</protein>
<keyword evidence="6" id="KW-0378">Hydrolase</keyword>
<dbReference type="InterPro" id="IPR045249">
    <property type="entry name" value="HARBI1-like"/>
</dbReference>
<comment type="cofactor">
    <cofactor evidence="1">
        <name>a divalent metal cation</name>
        <dbReference type="ChEBI" id="CHEBI:60240"/>
    </cofactor>
</comment>
<dbReference type="AlphaFoldDB" id="A0AAD3RHM2"/>
<evidence type="ECO:0000256" key="4">
    <source>
        <dbReference type="ARBA" id="ARBA00022722"/>
    </source>
</evidence>
<reference evidence="9" key="1">
    <citation type="submission" date="2022-08" db="EMBL/GenBank/DDBJ databases">
        <title>Genome sequencing of akame (Lates japonicus).</title>
        <authorList>
            <person name="Hashiguchi Y."/>
            <person name="Takahashi H."/>
        </authorList>
    </citation>
    <scope>NUCLEOTIDE SEQUENCE</scope>
    <source>
        <strain evidence="9">Kochi</strain>
    </source>
</reference>
<evidence type="ECO:0000256" key="1">
    <source>
        <dbReference type="ARBA" id="ARBA00001968"/>
    </source>
</evidence>
<organism evidence="9 10">
    <name type="scientific">Lates japonicus</name>
    <name type="common">Japanese lates</name>
    <dbReference type="NCBI Taxonomy" id="270547"/>
    <lineage>
        <taxon>Eukaryota</taxon>
        <taxon>Metazoa</taxon>
        <taxon>Chordata</taxon>
        <taxon>Craniata</taxon>
        <taxon>Vertebrata</taxon>
        <taxon>Euteleostomi</taxon>
        <taxon>Actinopterygii</taxon>
        <taxon>Neopterygii</taxon>
        <taxon>Teleostei</taxon>
        <taxon>Neoteleostei</taxon>
        <taxon>Acanthomorphata</taxon>
        <taxon>Carangaria</taxon>
        <taxon>Carangaria incertae sedis</taxon>
        <taxon>Centropomidae</taxon>
        <taxon>Lates</taxon>
    </lineage>
</organism>
<accession>A0AAD3RHM2</accession>
<dbReference type="GO" id="GO:0046872">
    <property type="term" value="F:metal ion binding"/>
    <property type="evidence" value="ECO:0007669"/>
    <property type="project" value="UniProtKB-KW"/>
</dbReference>
<dbReference type="GO" id="GO:0016787">
    <property type="term" value="F:hydrolase activity"/>
    <property type="evidence" value="ECO:0007669"/>
    <property type="project" value="UniProtKB-KW"/>
</dbReference>
<dbReference type="InterPro" id="IPR027806">
    <property type="entry name" value="HARBI1_dom"/>
</dbReference>
<evidence type="ECO:0000256" key="7">
    <source>
        <dbReference type="ARBA" id="ARBA00023242"/>
    </source>
</evidence>
<keyword evidence="7" id="KW-0539">Nucleus</keyword>
<evidence type="ECO:0000256" key="2">
    <source>
        <dbReference type="ARBA" id="ARBA00004123"/>
    </source>
</evidence>
<dbReference type="PANTHER" id="PTHR22930">
    <property type="match status" value="1"/>
</dbReference>
<evidence type="ECO:0000313" key="10">
    <source>
        <dbReference type="Proteomes" id="UP001279410"/>
    </source>
</evidence>
<dbReference type="PANTHER" id="PTHR22930:SF267">
    <property type="entry name" value="NUCLEASE HARBI1-RELATED"/>
    <property type="match status" value="1"/>
</dbReference>
<name>A0AAD3RHM2_LATJO</name>
<evidence type="ECO:0000256" key="6">
    <source>
        <dbReference type="ARBA" id="ARBA00022801"/>
    </source>
</evidence>
<dbReference type="GO" id="GO:0005634">
    <property type="term" value="C:nucleus"/>
    <property type="evidence" value="ECO:0007669"/>
    <property type="project" value="UniProtKB-SubCell"/>
</dbReference>
<gene>
    <name evidence="9" type="ORF">AKAME5_001959100</name>
</gene>
<proteinExistence type="inferred from homology"/>
<dbReference type="Proteomes" id="UP001279410">
    <property type="component" value="Unassembled WGS sequence"/>
</dbReference>
<sequence length="198" mass="22272">MPAHLEDLVDIGARIVRGSLRRARVFRDKISQNPLAYPDDVLYERYRFSSDGIQYLCYLLGPDVSNATCRSNALTVEQTVCLGLRYLATGHFMYSIGHVSVMQIKEAFYAIAGRFDGPLVGDRGYPCLPYLMTPYPDPQTAEQRKYNKAHSSTRVRIEMTFGVIKARFACLQGLQVRPQRACEGPVSLVSQQRCGGRL</sequence>
<feature type="domain" description="DDE Tnp4" evidence="8">
    <location>
        <begin position="117"/>
        <end position="182"/>
    </location>
</feature>
<keyword evidence="5" id="KW-0479">Metal-binding</keyword>
<keyword evidence="10" id="KW-1185">Reference proteome</keyword>
<comment type="subcellular location">
    <subcellularLocation>
        <location evidence="2">Nucleus</location>
    </subcellularLocation>
</comment>
<evidence type="ECO:0000256" key="5">
    <source>
        <dbReference type="ARBA" id="ARBA00022723"/>
    </source>
</evidence>
<evidence type="ECO:0000313" key="9">
    <source>
        <dbReference type="EMBL" id="GLD68280.1"/>
    </source>
</evidence>
<evidence type="ECO:0000259" key="8">
    <source>
        <dbReference type="Pfam" id="PF13359"/>
    </source>
</evidence>
<evidence type="ECO:0000256" key="3">
    <source>
        <dbReference type="ARBA" id="ARBA00006958"/>
    </source>
</evidence>
<dbReference type="Pfam" id="PF13359">
    <property type="entry name" value="DDE_Tnp_4"/>
    <property type="match status" value="1"/>
</dbReference>
<comment type="caution">
    <text evidence="9">The sequence shown here is derived from an EMBL/GenBank/DDBJ whole genome shotgun (WGS) entry which is preliminary data.</text>
</comment>